<comment type="caution">
    <text evidence="8">The sequence shown here is derived from an EMBL/GenBank/DDBJ whole genome shotgun (WGS) entry which is preliminary data.</text>
</comment>
<evidence type="ECO:0000259" key="7">
    <source>
        <dbReference type="Pfam" id="PF02687"/>
    </source>
</evidence>
<evidence type="ECO:0000256" key="2">
    <source>
        <dbReference type="ARBA" id="ARBA00022475"/>
    </source>
</evidence>
<dbReference type="GO" id="GO:0005886">
    <property type="term" value="C:plasma membrane"/>
    <property type="evidence" value="ECO:0007669"/>
    <property type="project" value="UniProtKB-SubCell"/>
</dbReference>
<reference evidence="8" key="2">
    <citation type="submission" date="2020-09" db="EMBL/GenBank/DDBJ databases">
        <authorList>
            <person name="Sun Q."/>
            <person name="Zhou Y."/>
        </authorList>
    </citation>
    <scope>NUCLEOTIDE SEQUENCE</scope>
    <source>
        <strain evidence="8">CGMCC 1.15152</strain>
    </source>
</reference>
<evidence type="ECO:0000256" key="5">
    <source>
        <dbReference type="ARBA" id="ARBA00023136"/>
    </source>
</evidence>
<organism evidence="8 9">
    <name type="scientific">Microbacterium faecale</name>
    <dbReference type="NCBI Taxonomy" id="1804630"/>
    <lineage>
        <taxon>Bacteria</taxon>
        <taxon>Bacillati</taxon>
        <taxon>Actinomycetota</taxon>
        <taxon>Actinomycetes</taxon>
        <taxon>Micrococcales</taxon>
        <taxon>Microbacteriaceae</taxon>
        <taxon>Microbacterium</taxon>
    </lineage>
</organism>
<keyword evidence="4 6" id="KW-1133">Transmembrane helix</keyword>
<feature type="transmembrane region" description="Helical" evidence="6">
    <location>
        <begin position="36"/>
        <end position="58"/>
    </location>
</feature>
<keyword evidence="9" id="KW-1185">Reference proteome</keyword>
<keyword evidence="5 6" id="KW-0472">Membrane</keyword>
<protein>
    <recommendedName>
        <fullName evidence="7">ABC3 transporter permease C-terminal domain-containing protein</fullName>
    </recommendedName>
</protein>
<dbReference type="InterPro" id="IPR003838">
    <property type="entry name" value="ABC3_permease_C"/>
</dbReference>
<dbReference type="Proteomes" id="UP000633205">
    <property type="component" value="Unassembled WGS sequence"/>
</dbReference>
<feature type="transmembrane region" description="Helical" evidence="6">
    <location>
        <begin position="305"/>
        <end position="323"/>
    </location>
</feature>
<feature type="domain" description="ABC3 transporter permease C-terminal" evidence="7">
    <location>
        <begin position="80"/>
        <end position="198"/>
    </location>
</feature>
<dbReference type="EMBL" id="BMHO01000001">
    <property type="protein sequence ID" value="GGD31009.1"/>
    <property type="molecule type" value="Genomic_DNA"/>
</dbReference>
<reference evidence="8" key="1">
    <citation type="journal article" date="2014" name="Int. J. Syst. Evol. Microbiol.">
        <title>Complete genome sequence of Corynebacterium casei LMG S-19264T (=DSM 44701T), isolated from a smear-ripened cheese.</title>
        <authorList>
            <consortium name="US DOE Joint Genome Institute (JGI-PGF)"/>
            <person name="Walter F."/>
            <person name="Albersmeier A."/>
            <person name="Kalinowski J."/>
            <person name="Ruckert C."/>
        </authorList>
    </citation>
    <scope>NUCLEOTIDE SEQUENCE</scope>
    <source>
        <strain evidence="8">CGMCC 1.15152</strain>
    </source>
</reference>
<evidence type="ECO:0000256" key="3">
    <source>
        <dbReference type="ARBA" id="ARBA00022692"/>
    </source>
</evidence>
<accession>A0A916Y5S5</accession>
<feature type="transmembrane region" description="Helical" evidence="6">
    <location>
        <begin position="250"/>
        <end position="270"/>
    </location>
</feature>
<proteinExistence type="predicted"/>
<keyword evidence="2" id="KW-1003">Cell membrane</keyword>
<dbReference type="PANTHER" id="PTHR30287">
    <property type="entry name" value="MEMBRANE COMPONENT OF PREDICTED ABC SUPERFAMILY METABOLITE UPTAKE TRANSPORTER"/>
    <property type="match status" value="1"/>
</dbReference>
<feature type="transmembrane region" description="Helical" evidence="6">
    <location>
        <begin position="354"/>
        <end position="380"/>
    </location>
</feature>
<feature type="transmembrane region" description="Helical" evidence="6">
    <location>
        <begin position="170"/>
        <end position="189"/>
    </location>
</feature>
<feature type="transmembrane region" description="Helical" evidence="6">
    <location>
        <begin position="223"/>
        <end position="244"/>
    </location>
</feature>
<evidence type="ECO:0000256" key="4">
    <source>
        <dbReference type="ARBA" id="ARBA00022989"/>
    </source>
</evidence>
<feature type="transmembrane region" description="Helical" evidence="6">
    <location>
        <begin position="70"/>
        <end position="103"/>
    </location>
</feature>
<name>A0A916Y5S5_9MICO</name>
<gene>
    <name evidence="8" type="ORF">GCM10010915_09120</name>
</gene>
<sequence length="486" mass="49629">MSAVAFEAPDRAGVLDAPARGASLTFLRERGMGASVLVTALSSGFGVALLALATYVGFLAQEYMGYGGTVGVMVTVLTVLFIVIAMYVAAIVTANTFATIVAGRTRQIALMRLIGSTARDERRKVANQGLVVGVIGSVIGLVVGVAVAYAGPAIAESVLSAPAYEDPVTLWMLLPIPAVILTTWVAAWGGSRRVLSVTPNEALGGAVARTHADQAGRRGRNGAAMTLGILGILLLTAGLVLGLYTPLAVLIAFVGGLLSFTALVMASAAIMPPILRLVGRAFGGSATARMAAQNALRYPERSSRMSIGVVVGVTLVVMLAVAAETFERILLVGVPPDEAEATGISGFIDMLSGVMMGLVGFAGVIAAVGLVNLLTIGVVQRRAELGLLRALGLSIGQIRRMVLLEAVHITLSSTLLGLALGVAYGWIGAQSTTGSVPEGGLLIAPAIPWIPVAIVVAAVAVLTIVASVAPTRLATRISPVEALAVE</sequence>
<feature type="transmembrane region" description="Helical" evidence="6">
    <location>
        <begin position="129"/>
        <end position="150"/>
    </location>
</feature>
<evidence type="ECO:0000256" key="6">
    <source>
        <dbReference type="SAM" id="Phobius"/>
    </source>
</evidence>
<keyword evidence="3 6" id="KW-0812">Transmembrane</keyword>
<comment type="subcellular location">
    <subcellularLocation>
        <location evidence="1">Cell membrane</location>
        <topology evidence="1">Multi-pass membrane protein</topology>
    </subcellularLocation>
</comment>
<dbReference type="InterPro" id="IPR038766">
    <property type="entry name" value="Membrane_comp_ABC_pdt"/>
</dbReference>
<feature type="transmembrane region" description="Helical" evidence="6">
    <location>
        <begin position="447"/>
        <end position="469"/>
    </location>
</feature>
<dbReference type="Pfam" id="PF02687">
    <property type="entry name" value="FtsX"/>
    <property type="match status" value="2"/>
</dbReference>
<feature type="domain" description="ABC3 transporter permease C-terminal" evidence="7">
    <location>
        <begin position="358"/>
        <end position="479"/>
    </location>
</feature>
<evidence type="ECO:0000313" key="8">
    <source>
        <dbReference type="EMBL" id="GGD31009.1"/>
    </source>
</evidence>
<evidence type="ECO:0000313" key="9">
    <source>
        <dbReference type="Proteomes" id="UP000633205"/>
    </source>
</evidence>
<feature type="transmembrane region" description="Helical" evidence="6">
    <location>
        <begin position="401"/>
        <end position="427"/>
    </location>
</feature>
<dbReference type="PANTHER" id="PTHR30287:SF2">
    <property type="entry name" value="BLL1001 PROTEIN"/>
    <property type="match status" value="1"/>
</dbReference>
<dbReference type="AlphaFoldDB" id="A0A916Y5S5"/>
<dbReference type="RefSeq" id="WP_229730952.1">
    <property type="nucleotide sequence ID" value="NZ_BMHO01000001.1"/>
</dbReference>
<evidence type="ECO:0000256" key="1">
    <source>
        <dbReference type="ARBA" id="ARBA00004651"/>
    </source>
</evidence>